<dbReference type="InterPro" id="IPR036328">
    <property type="entry name" value="MliC_sf"/>
</dbReference>
<evidence type="ECO:0000256" key="4">
    <source>
        <dbReference type="ARBA" id="ARBA00023288"/>
    </source>
</evidence>
<name>Q0G3K8_9HYPH</name>
<protein>
    <recommendedName>
        <fullName evidence="6">C-type lysozyme inhibitor domain-containing protein</fullName>
    </recommendedName>
</protein>
<evidence type="ECO:0000256" key="1">
    <source>
        <dbReference type="ARBA" id="ARBA00022729"/>
    </source>
</evidence>
<evidence type="ECO:0000256" key="5">
    <source>
        <dbReference type="SAM" id="SignalP"/>
    </source>
</evidence>
<accession>Q0G3K8</accession>
<feature type="chain" id="PRO_5004172638" description="C-type lysozyme inhibitor domain-containing protein" evidence="5">
    <location>
        <begin position="28"/>
        <end position="131"/>
    </location>
</feature>
<keyword evidence="4" id="KW-0449">Lipoprotein</keyword>
<keyword evidence="8" id="KW-1185">Reference proteome</keyword>
<evidence type="ECO:0000256" key="3">
    <source>
        <dbReference type="ARBA" id="ARBA00023139"/>
    </source>
</evidence>
<dbReference type="AlphaFoldDB" id="Q0G3K8"/>
<dbReference type="STRING" id="217511.GCA_001463845_02822"/>
<reference evidence="7 8" key="1">
    <citation type="journal article" date="2010" name="J. Bacteriol.">
        <title>Genome sequence of Fulvimarina pelagi HTCC2506T, a Mn(II)-oxidizing alphaproteobacterium possessing an aerobic anoxygenic photosynthetic gene cluster and Xanthorhodopsin.</title>
        <authorList>
            <person name="Kang I."/>
            <person name="Oh H.M."/>
            <person name="Lim S.I."/>
            <person name="Ferriera S."/>
            <person name="Giovannoni S.J."/>
            <person name="Cho J.C."/>
        </authorList>
    </citation>
    <scope>NUCLEOTIDE SEQUENCE [LARGE SCALE GENOMIC DNA]</scope>
    <source>
        <strain evidence="7 8">HTCC2506</strain>
    </source>
</reference>
<feature type="signal peptide" evidence="5">
    <location>
        <begin position="1"/>
        <end position="27"/>
    </location>
</feature>
<dbReference type="Pfam" id="PF09864">
    <property type="entry name" value="MliC"/>
    <property type="match status" value="1"/>
</dbReference>
<gene>
    <name evidence="7" type="ORF">FP2506_15359</name>
</gene>
<dbReference type="SUPFAM" id="SSF141488">
    <property type="entry name" value="YdhA-like"/>
    <property type="match status" value="1"/>
</dbReference>
<dbReference type="eggNOG" id="COG3895">
    <property type="taxonomic scope" value="Bacteria"/>
</dbReference>
<evidence type="ECO:0000256" key="2">
    <source>
        <dbReference type="ARBA" id="ARBA00023136"/>
    </source>
</evidence>
<comment type="caution">
    <text evidence="7">The sequence shown here is derived from an EMBL/GenBank/DDBJ whole genome shotgun (WGS) entry which is preliminary data.</text>
</comment>
<dbReference type="EMBL" id="AATP01000002">
    <property type="protein sequence ID" value="EAU41823.1"/>
    <property type="molecule type" value="Genomic_DNA"/>
</dbReference>
<dbReference type="InterPro" id="IPR018660">
    <property type="entry name" value="MliC"/>
</dbReference>
<feature type="domain" description="C-type lysozyme inhibitor" evidence="6">
    <location>
        <begin position="48"/>
        <end position="118"/>
    </location>
</feature>
<sequence>MRIATEMKTIGGLAALLTLVLSGSAAAQTAEEITIQVTGPVDRQEITYACQDDQMETPARITVDYINLPNGNLAIVPVAGRPTVFALTLANSGSKYVSKSLVWWTRGNRGDLYDELRGGVEEAYVCRVVKD</sequence>
<proteinExistence type="predicted"/>
<evidence type="ECO:0000259" key="6">
    <source>
        <dbReference type="Pfam" id="PF09864"/>
    </source>
</evidence>
<dbReference type="HOGENOM" id="CLU_151151_0_0_5"/>
<evidence type="ECO:0000313" key="7">
    <source>
        <dbReference type="EMBL" id="EAU41823.1"/>
    </source>
</evidence>
<evidence type="ECO:0000313" key="8">
    <source>
        <dbReference type="Proteomes" id="UP000004310"/>
    </source>
</evidence>
<dbReference type="RefSeq" id="WP_007068196.1">
    <property type="nucleotide sequence ID" value="NZ_DS022272.1"/>
</dbReference>
<dbReference type="Proteomes" id="UP000004310">
    <property type="component" value="Unassembled WGS sequence"/>
</dbReference>
<keyword evidence="2" id="KW-0472">Membrane</keyword>
<keyword evidence="1 5" id="KW-0732">Signal</keyword>
<keyword evidence="3" id="KW-0564">Palmitate</keyword>
<organism evidence="7 8">
    <name type="scientific">Fulvimarina pelagi HTCC2506</name>
    <dbReference type="NCBI Taxonomy" id="314231"/>
    <lineage>
        <taxon>Bacteria</taxon>
        <taxon>Pseudomonadati</taxon>
        <taxon>Pseudomonadota</taxon>
        <taxon>Alphaproteobacteria</taxon>
        <taxon>Hyphomicrobiales</taxon>
        <taxon>Aurantimonadaceae</taxon>
        <taxon>Fulvimarina</taxon>
    </lineage>
</organism>
<dbReference type="Gene3D" id="2.40.128.200">
    <property type="match status" value="1"/>
</dbReference>